<comment type="caution">
    <text evidence="2">The sequence shown here is derived from an EMBL/GenBank/DDBJ whole genome shotgun (WGS) entry which is preliminary data.</text>
</comment>
<name>A0ABW7GK12_9BURK</name>
<accession>A0ABW7GK12</accession>
<evidence type="ECO:0000313" key="3">
    <source>
        <dbReference type="Proteomes" id="UP001606302"/>
    </source>
</evidence>
<protein>
    <submittedName>
        <fullName evidence="2">Uncharacterized protein</fullName>
    </submittedName>
</protein>
<keyword evidence="1" id="KW-1133">Transmembrane helix</keyword>
<keyword evidence="1" id="KW-0472">Membrane</keyword>
<keyword evidence="1" id="KW-0812">Transmembrane</keyword>
<gene>
    <name evidence="2" type="ORF">ACG04Q_12015</name>
</gene>
<keyword evidence="3" id="KW-1185">Reference proteome</keyword>
<evidence type="ECO:0000313" key="2">
    <source>
        <dbReference type="EMBL" id="MFG6462297.1"/>
    </source>
</evidence>
<evidence type="ECO:0000256" key="1">
    <source>
        <dbReference type="SAM" id="Phobius"/>
    </source>
</evidence>
<dbReference type="Proteomes" id="UP001606302">
    <property type="component" value="Unassembled WGS sequence"/>
</dbReference>
<dbReference type="RefSeq" id="WP_394511160.1">
    <property type="nucleotide sequence ID" value="NZ_JBIGHX010000003.1"/>
</dbReference>
<feature type="transmembrane region" description="Helical" evidence="1">
    <location>
        <begin position="6"/>
        <end position="29"/>
    </location>
</feature>
<proteinExistence type="predicted"/>
<reference evidence="2 3" key="1">
    <citation type="submission" date="2024-08" db="EMBL/GenBank/DDBJ databases">
        <authorList>
            <person name="Lu H."/>
        </authorList>
    </citation>
    <scope>NUCLEOTIDE SEQUENCE [LARGE SCALE GENOMIC DNA]</scope>
    <source>
        <strain evidence="2 3">DXS20W</strain>
    </source>
</reference>
<dbReference type="EMBL" id="JBIGHX010000003">
    <property type="protein sequence ID" value="MFG6462297.1"/>
    <property type="molecule type" value="Genomic_DNA"/>
</dbReference>
<organism evidence="2 3">
    <name type="scientific">Pelomonas lactea</name>
    <dbReference type="NCBI Taxonomy" id="3299030"/>
    <lineage>
        <taxon>Bacteria</taxon>
        <taxon>Pseudomonadati</taxon>
        <taxon>Pseudomonadota</taxon>
        <taxon>Betaproteobacteria</taxon>
        <taxon>Burkholderiales</taxon>
        <taxon>Sphaerotilaceae</taxon>
        <taxon>Roseateles</taxon>
    </lineage>
</organism>
<sequence length="110" mass="12744">MQLQIDLWQVLSFGGVVIGAFWAIGRVLVGQFQRTIEEKFTAVSTGLKEQADSNRQLERDFMDFKATLPRDYVRREDFVQTIATVTVRIENMALRLEQAIRDAYSKREQS</sequence>